<dbReference type="EMBL" id="AP024483">
    <property type="protein sequence ID" value="BCS83143.1"/>
    <property type="molecule type" value="Genomic_DNA"/>
</dbReference>
<dbReference type="InterPro" id="IPR045365">
    <property type="entry name" value="DUF5884"/>
</dbReference>
<accession>A0ABM7NSM2</accession>
<organism evidence="1 2">
    <name type="scientific">Cotonvirus japonicus</name>
    <dbReference type="NCBI Taxonomy" id="2811091"/>
    <lineage>
        <taxon>Viruses</taxon>
        <taxon>Varidnaviria</taxon>
        <taxon>Bamfordvirae</taxon>
        <taxon>Nucleocytoviricota</taxon>
        <taxon>Megaviricetes</taxon>
        <taxon>Imitervirales</taxon>
        <taxon>Mimiviridae</taxon>
        <taxon>Megamimivirinae</taxon>
        <taxon>Cotonvirus</taxon>
        <taxon>Cotonvirus japonicum</taxon>
    </lineage>
</organism>
<name>A0ABM7NSM2_9VIRU</name>
<evidence type="ECO:0000313" key="1">
    <source>
        <dbReference type="EMBL" id="BCS83143.1"/>
    </source>
</evidence>
<dbReference type="Pfam" id="PF19231">
    <property type="entry name" value="DUF5884"/>
    <property type="match status" value="1"/>
</dbReference>
<proteinExistence type="predicted"/>
<dbReference type="Proteomes" id="UP001321479">
    <property type="component" value="Segment"/>
</dbReference>
<dbReference type="RefSeq" id="YP_010841751.1">
    <property type="nucleotide sequence ID" value="NC_079139.1"/>
</dbReference>
<dbReference type="GeneID" id="80558348"/>
<evidence type="ECO:0000313" key="2">
    <source>
        <dbReference type="Proteomes" id="UP001321479"/>
    </source>
</evidence>
<reference evidence="1 2" key="1">
    <citation type="submission" date="2021-02" db="EMBL/GenBank/DDBJ databases">
        <title>Cotonvirus japonicus, which uses Golgi apparatus of host cells for its virion factory, phylogenetically links tailed tupanvirus and icosahedral mimivirus.</title>
        <authorList>
            <person name="Takahashi H."/>
            <person name="Fukaya S."/>
            <person name="Song C."/>
            <person name="Murata K."/>
            <person name="Takemura M."/>
        </authorList>
    </citation>
    <scope>NUCLEOTIDE SEQUENCE [LARGE SCALE GENOMIC DNA]</scope>
</reference>
<sequence length="124" mass="15040">MEDLIKFDNHYRLRSVINNLDYLNDHDLKELKLKIKEKLFFNDFNKKIPDIFRNKILKINFKSYCYEYYKGAKINSTIELLFINNHKIQTGCKYFSYYDHKGDVENEDINEFIPGNFDIDYMGN</sequence>
<keyword evidence="2" id="KW-1185">Reference proteome</keyword>
<protein>
    <submittedName>
        <fullName evidence="1">Uncharacterized protein</fullName>
    </submittedName>
</protein>